<organism evidence="5 6">
    <name type="scientific">Pristionchus fissidentatus</name>
    <dbReference type="NCBI Taxonomy" id="1538716"/>
    <lineage>
        <taxon>Eukaryota</taxon>
        <taxon>Metazoa</taxon>
        <taxon>Ecdysozoa</taxon>
        <taxon>Nematoda</taxon>
        <taxon>Chromadorea</taxon>
        <taxon>Rhabditida</taxon>
        <taxon>Rhabditina</taxon>
        <taxon>Diplogasteromorpha</taxon>
        <taxon>Diplogasteroidea</taxon>
        <taxon>Neodiplogasteridae</taxon>
        <taxon>Pristionchus</taxon>
    </lineage>
</organism>
<dbReference type="InterPro" id="IPR003616">
    <property type="entry name" value="Post-SET_dom"/>
</dbReference>
<feature type="non-terminal residue" evidence="5">
    <location>
        <position position="1"/>
    </location>
</feature>
<dbReference type="InterPro" id="IPR046341">
    <property type="entry name" value="SET_dom_sf"/>
</dbReference>
<proteinExistence type="predicted"/>
<dbReference type="SUPFAM" id="SSF82199">
    <property type="entry name" value="SET domain"/>
    <property type="match status" value="1"/>
</dbReference>
<dbReference type="Pfam" id="PF00856">
    <property type="entry name" value="SET"/>
    <property type="match status" value="1"/>
</dbReference>
<evidence type="ECO:0000313" key="6">
    <source>
        <dbReference type="Proteomes" id="UP001432322"/>
    </source>
</evidence>
<keyword evidence="1" id="KW-0489">Methyltransferase</keyword>
<dbReference type="GO" id="GO:0032259">
    <property type="term" value="P:methylation"/>
    <property type="evidence" value="ECO:0007669"/>
    <property type="project" value="UniProtKB-KW"/>
</dbReference>
<dbReference type="EMBL" id="BTSY01000002">
    <property type="protein sequence ID" value="GMT13844.1"/>
    <property type="molecule type" value="Genomic_DNA"/>
</dbReference>
<dbReference type="GO" id="GO:0003690">
    <property type="term" value="F:double-stranded DNA binding"/>
    <property type="evidence" value="ECO:0007669"/>
    <property type="project" value="TreeGrafter"/>
</dbReference>
<name>A0AAV5V5K2_9BILA</name>
<dbReference type="InterPro" id="IPR051357">
    <property type="entry name" value="H3K9_HMTase_SUVAR3-9"/>
</dbReference>
<keyword evidence="2" id="KW-0808">Transferase</keyword>
<dbReference type="Gene3D" id="2.170.270.10">
    <property type="entry name" value="SET domain"/>
    <property type="match status" value="1"/>
</dbReference>
<keyword evidence="6" id="KW-1185">Reference proteome</keyword>
<evidence type="ECO:0000256" key="2">
    <source>
        <dbReference type="ARBA" id="ARBA00022679"/>
    </source>
</evidence>
<dbReference type="Proteomes" id="UP001432322">
    <property type="component" value="Unassembled WGS sequence"/>
</dbReference>
<accession>A0AAV5V5K2</accession>
<evidence type="ECO:0000256" key="1">
    <source>
        <dbReference type="ARBA" id="ARBA00022603"/>
    </source>
</evidence>
<gene>
    <name evidence="5" type="ORF">PFISCL1PPCAC_5141</name>
</gene>
<dbReference type="GO" id="GO:0042054">
    <property type="term" value="F:histone methyltransferase activity"/>
    <property type="evidence" value="ECO:0007669"/>
    <property type="project" value="TreeGrafter"/>
</dbReference>
<reference evidence="5" key="1">
    <citation type="submission" date="2023-10" db="EMBL/GenBank/DDBJ databases">
        <title>Genome assembly of Pristionchus species.</title>
        <authorList>
            <person name="Yoshida K."/>
            <person name="Sommer R.J."/>
        </authorList>
    </citation>
    <scope>NUCLEOTIDE SEQUENCE</scope>
    <source>
        <strain evidence="5">RS5133</strain>
    </source>
</reference>
<evidence type="ECO:0000256" key="3">
    <source>
        <dbReference type="ARBA" id="ARBA00022691"/>
    </source>
</evidence>
<feature type="domain" description="Post-SET" evidence="4">
    <location>
        <begin position="131"/>
        <end position="147"/>
    </location>
</feature>
<protein>
    <recommendedName>
        <fullName evidence="4">Post-SET domain-containing protein</fullName>
    </recommendedName>
</protein>
<dbReference type="PROSITE" id="PS50868">
    <property type="entry name" value="POST_SET"/>
    <property type="match status" value="1"/>
</dbReference>
<evidence type="ECO:0000259" key="4">
    <source>
        <dbReference type="PROSITE" id="PS50868"/>
    </source>
</evidence>
<dbReference type="SMART" id="SM00317">
    <property type="entry name" value="SET"/>
    <property type="match status" value="1"/>
</dbReference>
<dbReference type="PANTHER" id="PTHR45660:SF13">
    <property type="entry name" value="HISTONE-LYSINE N-METHYLTRANSFERASE SETMAR"/>
    <property type="match status" value="1"/>
</dbReference>
<evidence type="ECO:0000313" key="5">
    <source>
        <dbReference type="EMBL" id="GMT13844.1"/>
    </source>
</evidence>
<keyword evidence="3" id="KW-0949">S-adenosyl-L-methionine</keyword>
<sequence>IINVLKIKFQRGSRKMKMIFLTPNRGWSMRTVESLVRGEYFLSFTGVLRTVREAVESNQDMDMNFDISPAAHLSFFIVKLLFIDFQANEFKYINHSCNPRAHLHGVSSFTRQNIDAYSEITFDYYKPGDKFRFDCMCGGYACRGIKGVI</sequence>
<dbReference type="InterPro" id="IPR001214">
    <property type="entry name" value="SET_dom"/>
</dbReference>
<dbReference type="AlphaFoldDB" id="A0AAV5V5K2"/>
<comment type="caution">
    <text evidence="5">The sequence shown here is derived from an EMBL/GenBank/DDBJ whole genome shotgun (WGS) entry which is preliminary data.</text>
</comment>
<dbReference type="PANTHER" id="PTHR45660">
    <property type="entry name" value="HISTONE-LYSINE N-METHYLTRANSFERASE SETMAR"/>
    <property type="match status" value="1"/>
</dbReference>